<dbReference type="Proteomes" id="UP001281147">
    <property type="component" value="Unassembled WGS sequence"/>
</dbReference>
<sequence>MGSLSTIGIVTCRNPEIEHLDKHGYLFGHPIAHSLSPLFHQTIFDALGLNWDYLLLPSTDIGQFLNLIRDRRCYGSAVTMPNKVAILPHLDAMTPECSAVGACNTVFWRDSKLVGANTDTIGIRESFYQNAPDDVFRDKPGLVIGGGGAARSAVYALVEYMKCKTVYLVNRDPSEVEATVANCKAQGYGDGLVHVSSLAQAESLEAPGAIVACVPNCAPVTESEWEVRRIAECFFKKSRKGAMLEMCYHPVIWTELADIADRAGWIVIMGTEAMIYQGFEQARYWTGKDMADLPVQRVKDVIMEELIRVRLQTGPPKNTRRRHSLVV</sequence>
<reference evidence="1" key="1">
    <citation type="submission" date="2023-07" db="EMBL/GenBank/DDBJ databases">
        <title>Black Yeasts Isolated from many extreme environments.</title>
        <authorList>
            <person name="Coleine C."/>
            <person name="Stajich J.E."/>
            <person name="Selbmann L."/>
        </authorList>
    </citation>
    <scope>NUCLEOTIDE SEQUENCE</scope>
    <source>
        <strain evidence="1">CCFEE 5714</strain>
    </source>
</reference>
<accession>A0ACC3N4K0</accession>
<comment type="caution">
    <text evidence="1">The sequence shown here is derived from an EMBL/GenBank/DDBJ whole genome shotgun (WGS) entry which is preliminary data.</text>
</comment>
<proteinExistence type="predicted"/>
<evidence type="ECO:0000313" key="1">
    <source>
        <dbReference type="EMBL" id="KAK3709856.1"/>
    </source>
</evidence>
<keyword evidence="2" id="KW-1185">Reference proteome</keyword>
<dbReference type="EMBL" id="JAUTXU010000089">
    <property type="protein sequence ID" value="KAK3709856.1"/>
    <property type="molecule type" value="Genomic_DNA"/>
</dbReference>
<evidence type="ECO:0000313" key="2">
    <source>
        <dbReference type="Proteomes" id="UP001281147"/>
    </source>
</evidence>
<organism evidence="1 2">
    <name type="scientific">Vermiconidia calcicola</name>
    <dbReference type="NCBI Taxonomy" id="1690605"/>
    <lineage>
        <taxon>Eukaryota</taxon>
        <taxon>Fungi</taxon>
        <taxon>Dikarya</taxon>
        <taxon>Ascomycota</taxon>
        <taxon>Pezizomycotina</taxon>
        <taxon>Dothideomycetes</taxon>
        <taxon>Dothideomycetidae</taxon>
        <taxon>Mycosphaerellales</taxon>
        <taxon>Extremaceae</taxon>
        <taxon>Vermiconidia</taxon>
    </lineage>
</organism>
<protein>
    <submittedName>
        <fullName evidence="1">Uncharacterized protein</fullName>
    </submittedName>
</protein>
<name>A0ACC3N4K0_9PEZI</name>
<gene>
    <name evidence="1" type="ORF">LTR37_010686</name>
</gene>